<dbReference type="AlphaFoldDB" id="A0A7I7MT43"/>
<evidence type="ECO:0000313" key="3">
    <source>
        <dbReference type="Proteomes" id="UP000467236"/>
    </source>
</evidence>
<dbReference type="KEGG" id="mshj:MSHI_29960"/>
<dbReference type="EMBL" id="AP022575">
    <property type="protein sequence ID" value="BBX75090.1"/>
    <property type="molecule type" value="Genomic_DNA"/>
</dbReference>
<sequence>MYWVATAIIAAADGPSQEPLVSSDVTELNDATDDANSSAKPFQAAAAASSGPAPGPANISAELISGGNHAKCGFVTNPNYLPAPVGVAISEIEIPPFPEAVRRLQRPRPERGNYDRWARVGSPVWQATPRPPGNCCTTRSPD</sequence>
<feature type="compositionally biased region" description="Low complexity" evidence="1">
    <location>
        <begin position="35"/>
        <end position="58"/>
    </location>
</feature>
<gene>
    <name evidence="2" type="ORF">MSHI_29960</name>
</gene>
<organism evidence="2 3">
    <name type="scientific">Mycobacterium shinjukuense</name>
    <dbReference type="NCBI Taxonomy" id="398694"/>
    <lineage>
        <taxon>Bacteria</taxon>
        <taxon>Bacillati</taxon>
        <taxon>Actinomycetota</taxon>
        <taxon>Actinomycetes</taxon>
        <taxon>Mycobacteriales</taxon>
        <taxon>Mycobacteriaceae</taxon>
        <taxon>Mycobacterium</taxon>
    </lineage>
</organism>
<accession>A0A7I7MT43</accession>
<evidence type="ECO:0000256" key="1">
    <source>
        <dbReference type="SAM" id="MobiDB-lite"/>
    </source>
</evidence>
<feature type="region of interest" description="Disordered" evidence="1">
    <location>
        <begin position="30"/>
        <end position="58"/>
    </location>
</feature>
<evidence type="ECO:0000313" key="2">
    <source>
        <dbReference type="EMBL" id="BBX75090.1"/>
    </source>
</evidence>
<reference evidence="2 3" key="1">
    <citation type="journal article" date="2019" name="Emerg. Microbes Infect.">
        <title>Comprehensive subspecies identification of 175 nontuberculous mycobacteria species based on 7547 genomic profiles.</title>
        <authorList>
            <person name="Matsumoto Y."/>
            <person name="Kinjo T."/>
            <person name="Motooka D."/>
            <person name="Nabeya D."/>
            <person name="Jung N."/>
            <person name="Uechi K."/>
            <person name="Horii T."/>
            <person name="Iida T."/>
            <person name="Fujita J."/>
            <person name="Nakamura S."/>
        </authorList>
    </citation>
    <scope>NUCLEOTIDE SEQUENCE [LARGE SCALE GENOMIC DNA]</scope>
    <source>
        <strain evidence="2 3">JCM 14233</strain>
    </source>
</reference>
<proteinExistence type="predicted"/>
<name>A0A7I7MT43_9MYCO</name>
<keyword evidence="3" id="KW-1185">Reference proteome</keyword>
<protein>
    <submittedName>
        <fullName evidence="2">Uncharacterized protein</fullName>
    </submittedName>
</protein>
<feature type="region of interest" description="Disordered" evidence="1">
    <location>
        <begin position="123"/>
        <end position="142"/>
    </location>
</feature>
<dbReference type="Proteomes" id="UP000467236">
    <property type="component" value="Chromosome"/>
</dbReference>